<dbReference type="AlphaFoldDB" id="A0A1M5YY95"/>
<evidence type="ECO:0000259" key="3">
    <source>
        <dbReference type="PROSITE" id="PS51272"/>
    </source>
</evidence>
<keyword evidence="1" id="KW-0677">Repeat</keyword>
<feature type="domain" description="SLH" evidence="3">
    <location>
        <begin position="87"/>
        <end position="152"/>
    </location>
</feature>
<dbReference type="EMBL" id="FQXV01000011">
    <property type="protein sequence ID" value="SHI16493.1"/>
    <property type="molecule type" value="Genomic_DNA"/>
</dbReference>
<evidence type="ECO:0000313" key="4">
    <source>
        <dbReference type="EMBL" id="SHI16493.1"/>
    </source>
</evidence>
<dbReference type="InterPro" id="IPR001119">
    <property type="entry name" value="SLH_dom"/>
</dbReference>
<dbReference type="STRING" id="1123282.SAMN02745823_02937"/>
<reference evidence="4 5" key="1">
    <citation type="submission" date="2016-11" db="EMBL/GenBank/DDBJ databases">
        <authorList>
            <person name="Jaros S."/>
            <person name="Januszkiewicz K."/>
            <person name="Wedrychowicz H."/>
        </authorList>
    </citation>
    <scope>NUCLEOTIDE SEQUENCE [LARGE SCALE GENOMIC DNA]</scope>
    <source>
        <strain evidence="4 5">DSM 10068</strain>
    </source>
</reference>
<dbReference type="Proteomes" id="UP000183995">
    <property type="component" value="Unassembled WGS sequence"/>
</dbReference>
<organism evidence="4 5">
    <name type="scientific">Sporobacter termitidis DSM 10068</name>
    <dbReference type="NCBI Taxonomy" id="1123282"/>
    <lineage>
        <taxon>Bacteria</taxon>
        <taxon>Bacillati</taxon>
        <taxon>Bacillota</taxon>
        <taxon>Clostridia</taxon>
        <taxon>Eubacteriales</taxon>
        <taxon>Oscillospiraceae</taxon>
        <taxon>Sporobacter</taxon>
    </lineage>
</organism>
<evidence type="ECO:0000313" key="5">
    <source>
        <dbReference type="Proteomes" id="UP000183995"/>
    </source>
</evidence>
<accession>A0A1M5YY95</accession>
<dbReference type="PROSITE" id="PS51272">
    <property type="entry name" value="SLH"/>
    <property type="match status" value="2"/>
</dbReference>
<dbReference type="OrthoDB" id="1706086at2"/>
<dbReference type="Pfam" id="PF00395">
    <property type="entry name" value="SLH"/>
    <property type="match status" value="2"/>
</dbReference>
<dbReference type="RefSeq" id="WP_073080487.1">
    <property type="nucleotide sequence ID" value="NZ_FQXV01000011.1"/>
</dbReference>
<protein>
    <submittedName>
        <fullName evidence="4">S-layer homology domain-containing protein</fullName>
    </submittedName>
</protein>
<sequence>MKKFTAAVMALVLLFALCISAGAKSASFPDITDPALLRDVAVLQMLGVVSGDDNGNFMPNGTLTRAAFCKMAVTVMGRGDEESIYRSRTIFPDVRAGYWAAGYINLAVSGDKKIILGNSDGTFRPDDPVTVAQAITILMRVLGYADADAGMLWPDGYITLAKDAGLLEGIGVSSPGSSMTRAQAAHLFANLLGTNVKGAGSYISTLGTATPDAVIMQLNVSAQDGSAGAVRTSDGILKTANGVLPPAILGLRGTLLKDSLGRLLTFLPESNRQQDVTVQTVDAGWLKDMSGATYTIPATAAAYTATEVTTYVKAFMDIAAGMHVTLYYSADGKIDGVYINTSKTESAVVVGSTGSVGALTGGDTGYTVIRNGAPASSSDIRPYDVATYDASAKILYVSDFRLSGCYENAWPSLSSPSKLTLMGHEFPVLPSAAATLAGYKLGQTITLLFTSDLQVAGAVTSGVSGSTAVGVVQSGATGSSASVKLFNGLVLSGDPSMADSAAAQLSGELVTVFSAGAGKISMSRMYSSGVAGSLDLTKKTVGAVALSPAVKVYERVGTGPVAQISLNDLVQTTISASKILYAGTDATSRVDTLLLDDVTGDRYTYGILKADTTTESSGGFDATNRTVSVTNSDNKTGTAAVVTGLAITNGAPGGVAFSADGAAVVNIVTLTAIKNVSRSAFYTRNDVTYLTVNGAEFPVAANVECYNSMGKTWFESLTDARAFSATLTVYYDRAAAEGGKIRMVIVE</sequence>
<keyword evidence="5" id="KW-1185">Reference proteome</keyword>
<feature type="signal peptide" evidence="2">
    <location>
        <begin position="1"/>
        <end position="25"/>
    </location>
</feature>
<keyword evidence="2" id="KW-0732">Signal</keyword>
<evidence type="ECO:0000256" key="1">
    <source>
        <dbReference type="ARBA" id="ARBA00022737"/>
    </source>
</evidence>
<feature type="chain" id="PRO_5013223265" evidence="2">
    <location>
        <begin position="26"/>
        <end position="747"/>
    </location>
</feature>
<proteinExistence type="predicted"/>
<gene>
    <name evidence="4" type="ORF">SAMN02745823_02937</name>
</gene>
<evidence type="ECO:0000256" key="2">
    <source>
        <dbReference type="SAM" id="SignalP"/>
    </source>
</evidence>
<name>A0A1M5YY95_9FIRM</name>
<feature type="domain" description="SLH" evidence="3">
    <location>
        <begin position="23"/>
        <end position="86"/>
    </location>
</feature>